<dbReference type="Proteomes" id="UP000012081">
    <property type="component" value="Unassembled WGS sequence"/>
</dbReference>
<keyword evidence="4" id="KW-1133">Transmembrane helix</keyword>
<comment type="similarity">
    <text evidence="1">Belongs to the GerABKA family.</text>
</comment>
<dbReference type="GO" id="GO:0016020">
    <property type="term" value="C:membrane"/>
    <property type="evidence" value="ECO:0007669"/>
    <property type="project" value="InterPro"/>
</dbReference>
<feature type="region of interest" description="Disordered" evidence="3">
    <location>
        <begin position="1"/>
        <end position="38"/>
    </location>
</feature>
<dbReference type="PATRIC" id="fig|1300222.3.peg.1034"/>
<proteinExistence type="inferred from homology"/>
<evidence type="ECO:0000256" key="3">
    <source>
        <dbReference type="SAM" id="MobiDB-lite"/>
    </source>
</evidence>
<feature type="transmembrane region" description="Helical" evidence="4">
    <location>
        <begin position="325"/>
        <end position="347"/>
    </location>
</feature>
<comment type="caution">
    <text evidence="5">The sequence shown here is derived from an EMBL/GenBank/DDBJ whole genome shotgun (WGS) entry which is preliminary data.</text>
</comment>
<gene>
    <name evidence="5" type="ORF">I532_05055</name>
</gene>
<feature type="region of interest" description="Disordered" evidence="3">
    <location>
        <begin position="526"/>
        <end position="546"/>
    </location>
</feature>
<dbReference type="EMBL" id="APBN01000002">
    <property type="protein sequence ID" value="EMT53353.1"/>
    <property type="molecule type" value="Genomic_DNA"/>
</dbReference>
<dbReference type="Pfam" id="PF03323">
    <property type="entry name" value="GerA"/>
    <property type="match status" value="1"/>
</dbReference>
<feature type="compositionally biased region" description="Basic and acidic residues" evidence="3">
    <location>
        <begin position="537"/>
        <end position="546"/>
    </location>
</feature>
<name>M8DID7_9BACL</name>
<dbReference type="AlphaFoldDB" id="M8DID7"/>
<dbReference type="PANTHER" id="PTHR22550:SF5">
    <property type="entry name" value="LEUCINE ZIPPER PROTEIN 4"/>
    <property type="match status" value="1"/>
</dbReference>
<organism evidence="5 6">
    <name type="scientific">Brevibacillus borstelensis AK1</name>
    <dbReference type="NCBI Taxonomy" id="1300222"/>
    <lineage>
        <taxon>Bacteria</taxon>
        <taxon>Bacillati</taxon>
        <taxon>Bacillota</taxon>
        <taxon>Bacilli</taxon>
        <taxon>Bacillales</taxon>
        <taxon>Paenibacillaceae</taxon>
        <taxon>Brevibacillus</taxon>
    </lineage>
</organism>
<reference evidence="5 6" key="1">
    <citation type="submission" date="2013-03" db="EMBL/GenBank/DDBJ databases">
        <title>Assembly of a new bacterial strain Brevibacillus borstelensis AK1.</title>
        <authorList>
            <person name="Rajan I."/>
            <person name="PoliReddy D."/>
            <person name="Sugumar T."/>
            <person name="Rathinam K."/>
            <person name="Alqarawi S."/>
            <person name="Khalil A.B."/>
            <person name="Sivakumar N."/>
        </authorList>
    </citation>
    <scope>NUCLEOTIDE SEQUENCE [LARGE SCALE GENOMIC DNA]</scope>
    <source>
        <strain evidence="5 6">AK1</strain>
    </source>
</reference>
<sequence>MKMKFIRKFTQKTRNGSNRNRDENHQSSATDDGHRPLDTDLDINIKRFREETGNSPDLKVRQFELGSNPQIRVAAIYNEGLVDQPQLNEFVIQPLMLSKDRGSLSEASGEQVFHFLRNHALPVGEVDTVENWNEVMNTVMDGNTIIFIDHFPVAIGCNTSGGEWRGIEKPTTELSIRGPKDSFNESISTNISLIRRRIKSPNLWLEMYRIGEITHTDVAIMYMNGIVSDQIVEEVRQRLTGIKVDGILQAGNIEQLIEDQTMTPFPTVYNTERPDLVSRYLLDGRVAIIVDGTPFVLLVPALFTQFFVASDDYAQRYDISSFIRLLRYASFLISLLGPSIYIAAITFHQEMIPTPLLFSLAATREGVPFPALVEALLMELSFEILREAGIRMPRAVGQAVSIVGALVLGQAAVQAGIVSPAMVIVVSITGIASFSTPAYNLAVSARLIRFVLMILAATFGFYTLTLAMIVLVAHLSSLRSFGIPYLSPYAPFQMDDQKDALVRLPLWMLATRTKAINKKNIKKMEPSGHSMLKKQNNRPEGERHEE</sequence>
<feature type="transmembrane region" description="Helical" evidence="4">
    <location>
        <begin position="397"/>
        <end position="417"/>
    </location>
</feature>
<keyword evidence="2 4" id="KW-0472">Membrane</keyword>
<accession>M8DID7</accession>
<dbReference type="STRING" id="1300222.I532_05055"/>
<evidence type="ECO:0000313" key="5">
    <source>
        <dbReference type="EMBL" id="EMT53353.1"/>
    </source>
</evidence>
<feature type="transmembrane region" description="Helical" evidence="4">
    <location>
        <begin position="450"/>
        <end position="475"/>
    </location>
</feature>
<dbReference type="InterPro" id="IPR050768">
    <property type="entry name" value="UPF0353/GerABKA_families"/>
</dbReference>
<dbReference type="PANTHER" id="PTHR22550">
    <property type="entry name" value="SPORE GERMINATION PROTEIN"/>
    <property type="match status" value="1"/>
</dbReference>
<dbReference type="InterPro" id="IPR004995">
    <property type="entry name" value="Spore_Ger"/>
</dbReference>
<evidence type="ECO:0000313" key="6">
    <source>
        <dbReference type="Proteomes" id="UP000012081"/>
    </source>
</evidence>
<protein>
    <submittedName>
        <fullName evidence="5">Spore germination protein</fullName>
    </submittedName>
</protein>
<evidence type="ECO:0000256" key="1">
    <source>
        <dbReference type="ARBA" id="ARBA00005278"/>
    </source>
</evidence>
<keyword evidence="6" id="KW-1185">Reference proteome</keyword>
<keyword evidence="4" id="KW-0812">Transmembrane</keyword>
<dbReference type="GO" id="GO:0009847">
    <property type="term" value="P:spore germination"/>
    <property type="evidence" value="ECO:0007669"/>
    <property type="project" value="InterPro"/>
</dbReference>
<feature type="compositionally biased region" description="Basic and acidic residues" evidence="3">
    <location>
        <begin position="19"/>
        <end position="38"/>
    </location>
</feature>
<dbReference type="PIRSF" id="PIRSF005690">
    <property type="entry name" value="GerBA"/>
    <property type="match status" value="1"/>
</dbReference>
<feature type="transmembrane region" description="Helical" evidence="4">
    <location>
        <begin position="423"/>
        <end position="443"/>
    </location>
</feature>
<evidence type="ECO:0000256" key="4">
    <source>
        <dbReference type="SAM" id="Phobius"/>
    </source>
</evidence>
<feature type="compositionally biased region" description="Basic residues" evidence="3">
    <location>
        <begin position="1"/>
        <end position="11"/>
    </location>
</feature>
<evidence type="ECO:0000256" key="2">
    <source>
        <dbReference type="ARBA" id="ARBA00023136"/>
    </source>
</evidence>